<comment type="caution">
    <text evidence="3">The sequence shown here is derived from an EMBL/GenBank/DDBJ whole genome shotgun (WGS) entry which is preliminary data.</text>
</comment>
<dbReference type="EMBL" id="LAZR01021934">
    <property type="protein sequence ID" value="KKL83613.1"/>
    <property type="molecule type" value="Genomic_DNA"/>
</dbReference>
<evidence type="ECO:0000256" key="1">
    <source>
        <dbReference type="ARBA" id="ARBA00023002"/>
    </source>
</evidence>
<dbReference type="GO" id="GO:0016491">
    <property type="term" value="F:oxidoreductase activity"/>
    <property type="evidence" value="ECO:0007669"/>
    <property type="project" value="UniProtKB-KW"/>
</dbReference>
<accession>A0A0F9FBN1</accession>
<dbReference type="InterPro" id="IPR051278">
    <property type="entry name" value="HdrB/HdrD_reductase"/>
</dbReference>
<name>A0A0F9FBN1_9ZZZZ</name>
<evidence type="ECO:0000313" key="3">
    <source>
        <dbReference type="EMBL" id="KKL83613.1"/>
    </source>
</evidence>
<dbReference type="Gene3D" id="1.20.1050.140">
    <property type="match status" value="1"/>
</dbReference>
<dbReference type="PANTHER" id="PTHR42947">
    <property type="entry name" value="COB--COM HETERODISULFIDE REDUCTASE SUBUNIT B 1"/>
    <property type="match status" value="1"/>
</dbReference>
<dbReference type="AlphaFoldDB" id="A0A0F9FBN1"/>
<proteinExistence type="predicted"/>
<dbReference type="InterPro" id="IPR004017">
    <property type="entry name" value="Cys_rich_dom"/>
</dbReference>
<dbReference type="Pfam" id="PF02754">
    <property type="entry name" value="CCG"/>
    <property type="match status" value="2"/>
</dbReference>
<protein>
    <recommendedName>
        <fullName evidence="2">Cysteine-rich domain-containing protein</fullName>
    </recommendedName>
</protein>
<sequence>MTEYKMFEGCTIGNRIPFIEASSRKVFDKLGIQTSQAPFSCCPDPVGMKSFDNDAWLVMGARNLSLAEAEGKDIVSLCNGCTNTLRGVKHQLQHDSLKRDKINAQLAKVGKEFRGSIDIKHFIDVLKTEVGIDRIKETITKQLNGLKVAVHPGCHYMRPSEWMQSDDPMRPTTLKELVTATGATVVDYGEEVLCCGLAVTNAYEEYGLQNLKIKMDTIKNAGADVIVVNCPACFQQFDTKQRDLEKKFETRFGIPILYLTELYALAMGFSPDELGLKFHRTRLTGILEKLGI</sequence>
<feature type="domain" description="Cysteine-rich" evidence="2">
    <location>
        <begin position="5"/>
        <end position="86"/>
    </location>
</feature>
<feature type="domain" description="Cysteine-rich" evidence="2">
    <location>
        <begin position="148"/>
        <end position="237"/>
    </location>
</feature>
<evidence type="ECO:0000259" key="2">
    <source>
        <dbReference type="Pfam" id="PF02754"/>
    </source>
</evidence>
<dbReference type="PANTHER" id="PTHR42947:SF1">
    <property type="entry name" value="COB--COM HETERODISULFIDE REDUCTASE SUBUNIT B 1"/>
    <property type="match status" value="1"/>
</dbReference>
<gene>
    <name evidence="3" type="ORF">LCGC14_1973000</name>
</gene>
<keyword evidence="1" id="KW-0560">Oxidoreductase</keyword>
<reference evidence="3" key="1">
    <citation type="journal article" date="2015" name="Nature">
        <title>Complex archaea that bridge the gap between prokaryotes and eukaryotes.</title>
        <authorList>
            <person name="Spang A."/>
            <person name="Saw J.H."/>
            <person name="Jorgensen S.L."/>
            <person name="Zaremba-Niedzwiedzka K."/>
            <person name="Martijn J."/>
            <person name="Lind A.E."/>
            <person name="van Eijk R."/>
            <person name="Schleper C."/>
            <person name="Guy L."/>
            <person name="Ettema T.J."/>
        </authorList>
    </citation>
    <scope>NUCLEOTIDE SEQUENCE</scope>
</reference>
<organism evidence="3">
    <name type="scientific">marine sediment metagenome</name>
    <dbReference type="NCBI Taxonomy" id="412755"/>
    <lineage>
        <taxon>unclassified sequences</taxon>
        <taxon>metagenomes</taxon>
        <taxon>ecological metagenomes</taxon>
    </lineage>
</organism>
<dbReference type="Gene3D" id="3.40.50.11810">
    <property type="match status" value="1"/>
</dbReference>